<accession>A0A1E3QZD1</accession>
<organism evidence="2 3">
    <name type="scientific">Babjeviella inositovora NRRL Y-12698</name>
    <dbReference type="NCBI Taxonomy" id="984486"/>
    <lineage>
        <taxon>Eukaryota</taxon>
        <taxon>Fungi</taxon>
        <taxon>Dikarya</taxon>
        <taxon>Ascomycota</taxon>
        <taxon>Saccharomycotina</taxon>
        <taxon>Pichiomycetes</taxon>
        <taxon>Serinales incertae sedis</taxon>
        <taxon>Babjeviella</taxon>
    </lineage>
</organism>
<gene>
    <name evidence="2" type="ORF">BABINDRAFT_159403</name>
</gene>
<keyword evidence="3" id="KW-1185">Reference proteome</keyword>
<evidence type="ECO:0000259" key="1">
    <source>
        <dbReference type="SMART" id="SM00065"/>
    </source>
</evidence>
<dbReference type="AlphaFoldDB" id="A0A1E3QZD1"/>
<reference evidence="3" key="1">
    <citation type="submission" date="2016-05" db="EMBL/GenBank/DDBJ databases">
        <title>Comparative genomics of biotechnologically important yeasts.</title>
        <authorList>
            <consortium name="DOE Joint Genome Institute"/>
            <person name="Riley R."/>
            <person name="Haridas S."/>
            <person name="Wolfe K.H."/>
            <person name="Lopes M.R."/>
            <person name="Hittinger C.T."/>
            <person name="Goker M."/>
            <person name="Salamov A."/>
            <person name="Wisecaver J."/>
            <person name="Long T.M."/>
            <person name="Aerts A.L."/>
            <person name="Barry K."/>
            <person name="Choi C."/>
            <person name="Clum A."/>
            <person name="Coughlan A.Y."/>
            <person name="Deshpande S."/>
            <person name="Douglass A.P."/>
            <person name="Hanson S.J."/>
            <person name="Klenk H.-P."/>
            <person name="Labutti K."/>
            <person name="Lapidus A."/>
            <person name="Lindquist E."/>
            <person name="Lipzen A."/>
            <person name="Meier-Kolthoff J.P."/>
            <person name="Ohm R.A."/>
            <person name="Otillar R.P."/>
            <person name="Pangilinan J."/>
            <person name="Peng Y."/>
            <person name="Rokas A."/>
            <person name="Rosa C.A."/>
            <person name="Scheuner C."/>
            <person name="Sibirny A.A."/>
            <person name="Slot J.C."/>
            <person name="Stielow J.B."/>
            <person name="Sun H."/>
            <person name="Kurtzman C.P."/>
            <person name="Blackwell M."/>
            <person name="Grigoriev I.V."/>
            <person name="Jeffries T.W."/>
        </authorList>
    </citation>
    <scope>NUCLEOTIDE SEQUENCE [LARGE SCALE GENOMIC DNA]</scope>
    <source>
        <strain evidence="3">NRRL Y-12698</strain>
    </source>
</reference>
<dbReference type="Gene3D" id="3.30.450.40">
    <property type="match status" value="1"/>
</dbReference>
<dbReference type="InterPro" id="IPR003018">
    <property type="entry name" value="GAF"/>
</dbReference>
<dbReference type="PANTHER" id="PTHR43102">
    <property type="entry name" value="SLR1143 PROTEIN"/>
    <property type="match status" value="1"/>
</dbReference>
<dbReference type="OrthoDB" id="303614at2759"/>
<sequence>MRAPESYNEVSRRKSVEQYSYLPQWQDSDKFRHIVQEAARTFEMRGCTISLIDQAKQLVKYSHGWDTKECPRKLSIDGHAILSLGYFVLLDASKDWRTENNPFVKGVPGIRFYAAVPLVLKNNNVIGAFAVFDHLARVSFTEEKIRALQLMARDVMEILNTPITKEQLTRAHDARMGQSVAHRIGRATARGDFFTTPIFEKDGSGGPYNQNHNFRLGKCADAVSYADQDVWRAVYNAHDVKAASATLCKLLIAKKSLDLVYIMEIRIVEPFQILGEYFPPENKIDAENYRYATKLVRTGTEDVTTRILGIVGPHSTLAKTEMALHCKAFSSEFGCLYRSKARDVRYHSGIEMPFYRHAAKLVREKRILKGQPQPTEKMVLVYHKSGGYLIGAFSEHDAHFSEETINMMFTSASMLRTIYFSSLD</sequence>
<dbReference type="STRING" id="984486.A0A1E3QZD1"/>
<dbReference type="InterPro" id="IPR029016">
    <property type="entry name" value="GAF-like_dom_sf"/>
</dbReference>
<proteinExistence type="predicted"/>
<name>A0A1E3QZD1_9ASCO</name>
<dbReference type="GeneID" id="30145492"/>
<dbReference type="Pfam" id="PF01590">
    <property type="entry name" value="GAF"/>
    <property type="match status" value="1"/>
</dbReference>
<protein>
    <recommendedName>
        <fullName evidence="1">GAF domain-containing protein</fullName>
    </recommendedName>
</protein>
<evidence type="ECO:0000313" key="2">
    <source>
        <dbReference type="EMBL" id="ODQ82914.1"/>
    </source>
</evidence>
<dbReference type="SMART" id="SM00065">
    <property type="entry name" value="GAF"/>
    <property type="match status" value="1"/>
</dbReference>
<dbReference type="Proteomes" id="UP000094336">
    <property type="component" value="Unassembled WGS sequence"/>
</dbReference>
<evidence type="ECO:0000313" key="3">
    <source>
        <dbReference type="Proteomes" id="UP000094336"/>
    </source>
</evidence>
<dbReference type="PANTHER" id="PTHR43102:SF2">
    <property type="entry name" value="GAF DOMAIN-CONTAINING PROTEIN"/>
    <property type="match status" value="1"/>
</dbReference>
<dbReference type="EMBL" id="KV454426">
    <property type="protein sequence ID" value="ODQ82914.1"/>
    <property type="molecule type" value="Genomic_DNA"/>
</dbReference>
<dbReference type="SUPFAM" id="SSF55781">
    <property type="entry name" value="GAF domain-like"/>
    <property type="match status" value="1"/>
</dbReference>
<dbReference type="RefSeq" id="XP_018988242.1">
    <property type="nucleotide sequence ID" value="XM_019127639.1"/>
</dbReference>
<feature type="domain" description="GAF" evidence="1">
    <location>
        <begin position="26"/>
        <end position="169"/>
    </location>
</feature>